<evidence type="ECO:0000313" key="2">
    <source>
        <dbReference type="Proteomes" id="UP000051298"/>
    </source>
</evidence>
<organism evidence="1 2">
    <name type="scientific">Thalassobacter stenotrophicus</name>
    <dbReference type="NCBI Taxonomy" id="266809"/>
    <lineage>
        <taxon>Bacteria</taxon>
        <taxon>Pseudomonadati</taxon>
        <taxon>Pseudomonadota</taxon>
        <taxon>Alphaproteobacteria</taxon>
        <taxon>Rhodobacterales</taxon>
        <taxon>Roseobacteraceae</taxon>
        <taxon>Thalassobacter</taxon>
    </lineage>
</organism>
<gene>
    <name evidence="1" type="ORF">THS5294_00105</name>
</gene>
<dbReference type="AlphaFoldDB" id="A0A0P1FFZ0"/>
<name>A0A0P1FFZ0_9RHOB</name>
<evidence type="ECO:0000313" key="1">
    <source>
        <dbReference type="EMBL" id="CUH58825.1"/>
    </source>
</evidence>
<proteinExistence type="predicted"/>
<sequence length="264" mass="29216">MSDDQTNRDTLIQFAQAMADAGADPEQPFTTDVFAPIARRYGFLDALTPVLRFTLNFAANATGFEKSYPEARKELGALRRTINKLDRQINILEPETRFLVERASACQKLMPNVDILQSGDFESIPEAALASFKTIAQTNREGLALIEELSELSAKLDCYLETAERVARGQGGRPANEDLELLLLAAYQAYVNGTGAPFTLDWHTDDAPLSNAARFCVDVVSVAFPDVSFAQVRTVSRRVREKSIPVSNMQNAATFLASFNKRDR</sequence>
<accession>A0A0P1FFZ0</accession>
<reference evidence="1 2" key="1">
    <citation type="submission" date="2015-09" db="EMBL/GenBank/DDBJ databases">
        <authorList>
            <consortium name="Swine Surveillance"/>
        </authorList>
    </citation>
    <scope>NUCLEOTIDE SEQUENCE [LARGE SCALE GENOMIC DNA]</scope>
    <source>
        <strain evidence="1 2">CECT 5294</strain>
    </source>
</reference>
<dbReference type="RefSeq" id="WP_133244398.1">
    <property type="nucleotide sequence ID" value="NZ_CYRX01000006.1"/>
</dbReference>
<dbReference type="STRING" id="266809.PM03_00095"/>
<protein>
    <submittedName>
        <fullName evidence="1">Uncharacterized protein</fullName>
    </submittedName>
</protein>
<dbReference type="Proteomes" id="UP000051298">
    <property type="component" value="Unassembled WGS sequence"/>
</dbReference>
<dbReference type="EMBL" id="CYRX01000006">
    <property type="protein sequence ID" value="CUH58825.1"/>
    <property type="molecule type" value="Genomic_DNA"/>
</dbReference>